<dbReference type="InterPro" id="IPR000873">
    <property type="entry name" value="AMP-dep_synth/lig_dom"/>
</dbReference>
<evidence type="ECO:0000259" key="6">
    <source>
        <dbReference type="Pfam" id="PF00501"/>
    </source>
</evidence>
<evidence type="ECO:0000256" key="2">
    <source>
        <dbReference type="ARBA" id="ARBA00022598"/>
    </source>
</evidence>
<dbReference type="PROSITE" id="PS00455">
    <property type="entry name" value="AMP_BINDING"/>
    <property type="match status" value="1"/>
</dbReference>
<protein>
    <recommendedName>
        <fullName evidence="5">Acyl-CoA synthetase</fullName>
    </recommendedName>
</protein>
<comment type="similarity">
    <text evidence="1">Belongs to the ATP-dependent AMP-binding enzyme family.</text>
</comment>
<comment type="caution">
    <text evidence="7">The sequence shown here is derived from an EMBL/GenBank/DDBJ whole genome shotgun (WGS) entry which is preliminary data.</text>
</comment>
<keyword evidence="3" id="KW-0276">Fatty acid metabolism</keyword>
<dbReference type="Pfam" id="PF00501">
    <property type="entry name" value="AMP-binding"/>
    <property type="match status" value="1"/>
</dbReference>
<evidence type="ECO:0000313" key="7">
    <source>
        <dbReference type="EMBL" id="MBO1805252.1"/>
    </source>
</evidence>
<dbReference type="EMBL" id="JAGDYL010000010">
    <property type="protein sequence ID" value="MBO1805252.1"/>
    <property type="molecule type" value="Genomic_DNA"/>
</dbReference>
<dbReference type="InterPro" id="IPR042099">
    <property type="entry name" value="ANL_N_sf"/>
</dbReference>
<name>A0A939RWP2_9MICO</name>
<keyword evidence="8" id="KW-1185">Reference proteome</keyword>
<dbReference type="Gene3D" id="3.40.50.12780">
    <property type="entry name" value="N-terminal domain of ligase-like"/>
    <property type="match status" value="1"/>
</dbReference>
<evidence type="ECO:0000256" key="5">
    <source>
        <dbReference type="ARBA" id="ARBA00032875"/>
    </source>
</evidence>
<dbReference type="CDD" id="cd05907">
    <property type="entry name" value="VL_LC_FACS_like"/>
    <property type="match status" value="1"/>
</dbReference>
<dbReference type="PANTHER" id="PTHR43272">
    <property type="entry name" value="LONG-CHAIN-FATTY-ACID--COA LIGASE"/>
    <property type="match status" value="1"/>
</dbReference>
<dbReference type="AlphaFoldDB" id="A0A939RWP2"/>
<dbReference type="Pfam" id="PF23562">
    <property type="entry name" value="AMP-binding_C_3"/>
    <property type="match status" value="1"/>
</dbReference>
<reference evidence="7" key="1">
    <citation type="submission" date="2021-03" db="EMBL/GenBank/DDBJ databases">
        <title>Leucobacter chromiisoli sp. nov., isolated from chromium-containing soil of chemical plant.</title>
        <authorList>
            <person name="Xu Z."/>
        </authorList>
    </citation>
    <scope>NUCLEOTIDE SEQUENCE</scope>
    <source>
        <strain evidence="7">A2</strain>
    </source>
</reference>
<keyword evidence="4" id="KW-0443">Lipid metabolism</keyword>
<evidence type="ECO:0000256" key="4">
    <source>
        <dbReference type="ARBA" id="ARBA00023098"/>
    </source>
</evidence>
<evidence type="ECO:0000256" key="1">
    <source>
        <dbReference type="ARBA" id="ARBA00006432"/>
    </source>
</evidence>
<sequence>MQQSETPIRIAPVPEDNITDLLEQRVAATPDRVLFAVPQGSGWRDIDATEFRRQVVATARGFVAAGVAPGDHIGFMCKTSYEWTLVDFALHYAGAVMVPIYETSSSLQIHWILEDSEARGIITETAEHAERFHEISTELPAVELSWRLDEGALAQLQERGASVTDEEIERRRNLAVGGDIATLIYTSGSTGRPKGCVLTHSNFVDLSRNSAAALTDVVEQPGSSTLLFVTLAHVFARFISVLAVHAGVRVGHQADTSQLLPALGSFKPTFLLAVPRVFEKVYNSAEQKTEAEGKGNIFRAAAKVAVEHSEALDAGRVPFMLGLKFKLFDKLVYGKLRERLGGRVRYAVSGSAPLSHYLGHFYRSLGVKILEGYGLTETTAPVTVNLPDKFKIGTVGPALPGHTVRIAEDGEIEVKGLDVFREYWKNPEATRSVFTDDGFFRTGDLGSLDSDGYLSITGRKKEIIVTAGGKNVAPAVLEDPIRSNTIIGQVVVVGDQKPFIAALVTLDPEMLPAWLSNHGEDPKMTLEEASRHPKVLEEVQRAIDHGNSYVSRAESIRKFVILPTEFIEANGHLTPKMSIKRDNILRDFSGEIAKIYGDNPQTIAVSVQQ</sequence>
<dbReference type="PANTHER" id="PTHR43272:SF32">
    <property type="entry name" value="AMP-DEPENDENT SYNTHETASE_LIGASE DOMAIN-CONTAINING PROTEIN"/>
    <property type="match status" value="1"/>
</dbReference>
<evidence type="ECO:0000313" key="8">
    <source>
        <dbReference type="Proteomes" id="UP000664398"/>
    </source>
</evidence>
<keyword evidence="2 7" id="KW-0436">Ligase</keyword>
<dbReference type="SUPFAM" id="SSF56801">
    <property type="entry name" value="Acetyl-CoA synthetase-like"/>
    <property type="match status" value="1"/>
</dbReference>
<dbReference type="GO" id="GO:0004467">
    <property type="term" value="F:long-chain fatty acid-CoA ligase activity"/>
    <property type="evidence" value="ECO:0007669"/>
    <property type="project" value="TreeGrafter"/>
</dbReference>
<dbReference type="RefSeq" id="WP_208045727.1">
    <property type="nucleotide sequence ID" value="NZ_JAGDYL010000010.1"/>
</dbReference>
<dbReference type="Proteomes" id="UP000664398">
    <property type="component" value="Unassembled WGS sequence"/>
</dbReference>
<dbReference type="InterPro" id="IPR020845">
    <property type="entry name" value="AMP-binding_CS"/>
</dbReference>
<accession>A0A939RWP2</accession>
<organism evidence="7 8">
    <name type="scientific">Leucobacter ruminantium</name>
    <dbReference type="NCBI Taxonomy" id="1289170"/>
    <lineage>
        <taxon>Bacteria</taxon>
        <taxon>Bacillati</taxon>
        <taxon>Actinomycetota</taxon>
        <taxon>Actinomycetes</taxon>
        <taxon>Micrococcales</taxon>
        <taxon>Microbacteriaceae</taxon>
        <taxon>Leucobacter</taxon>
    </lineage>
</organism>
<evidence type="ECO:0000256" key="3">
    <source>
        <dbReference type="ARBA" id="ARBA00022832"/>
    </source>
</evidence>
<feature type="domain" description="AMP-dependent synthetase/ligase" evidence="6">
    <location>
        <begin position="22"/>
        <end position="424"/>
    </location>
</feature>
<gene>
    <name evidence="7" type="ORF">J4H91_07950</name>
</gene>
<proteinExistence type="inferred from homology"/>
<dbReference type="GO" id="GO:0016020">
    <property type="term" value="C:membrane"/>
    <property type="evidence" value="ECO:0007669"/>
    <property type="project" value="TreeGrafter"/>
</dbReference>